<organism evidence="6 7">
    <name type="scientific">Salinimonas sediminis</name>
    <dbReference type="NCBI Taxonomy" id="2303538"/>
    <lineage>
        <taxon>Bacteria</taxon>
        <taxon>Pseudomonadati</taxon>
        <taxon>Pseudomonadota</taxon>
        <taxon>Gammaproteobacteria</taxon>
        <taxon>Alteromonadales</taxon>
        <taxon>Alteromonadaceae</taxon>
        <taxon>Alteromonas/Salinimonas group</taxon>
        <taxon>Salinimonas</taxon>
    </lineage>
</organism>
<keyword evidence="3" id="KW-0677">Repeat</keyword>
<dbReference type="Gene3D" id="2.160.10.10">
    <property type="entry name" value="Hexapeptide repeat proteins"/>
    <property type="match status" value="1"/>
</dbReference>
<evidence type="ECO:0000256" key="2">
    <source>
        <dbReference type="ARBA" id="ARBA00022679"/>
    </source>
</evidence>
<keyword evidence="7" id="KW-1185">Reference proteome</keyword>
<comment type="similarity">
    <text evidence="1 5">Belongs to the transferase hexapeptide repeat family.</text>
</comment>
<accession>A0A346NMV2</accession>
<dbReference type="AlphaFoldDB" id="A0A346NMV2"/>
<dbReference type="InterPro" id="IPR018357">
    <property type="entry name" value="Hexapep_transf_CS"/>
</dbReference>
<dbReference type="SUPFAM" id="SSF51161">
    <property type="entry name" value="Trimeric LpxA-like enzymes"/>
    <property type="match status" value="1"/>
</dbReference>
<dbReference type="InterPro" id="IPR045304">
    <property type="entry name" value="LbH_SAT"/>
</dbReference>
<keyword evidence="2 5" id="KW-0808">Transferase</keyword>
<evidence type="ECO:0000256" key="4">
    <source>
        <dbReference type="ARBA" id="ARBA00023315"/>
    </source>
</evidence>
<protein>
    <recommendedName>
        <fullName evidence="5">Serine acetyltransferase</fullName>
        <ecNumber evidence="5">2.3.1.30</ecNumber>
    </recommendedName>
</protein>
<comment type="catalytic activity">
    <reaction evidence="5">
        <text>L-serine + acetyl-CoA = O-acetyl-L-serine + CoA</text>
        <dbReference type="Rhea" id="RHEA:24560"/>
        <dbReference type="ChEBI" id="CHEBI:33384"/>
        <dbReference type="ChEBI" id="CHEBI:57287"/>
        <dbReference type="ChEBI" id="CHEBI:57288"/>
        <dbReference type="ChEBI" id="CHEBI:58340"/>
        <dbReference type="EC" id="2.3.1.30"/>
    </reaction>
</comment>
<dbReference type="GO" id="GO:0006535">
    <property type="term" value="P:cysteine biosynthetic process from serine"/>
    <property type="evidence" value="ECO:0007669"/>
    <property type="project" value="InterPro"/>
</dbReference>
<evidence type="ECO:0000313" key="6">
    <source>
        <dbReference type="EMBL" id="AXR06859.1"/>
    </source>
</evidence>
<dbReference type="Pfam" id="PF00132">
    <property type="entry name" value="Hexapep"/>
    <property type="match status" value="1"/>
</dbReference>
<dbReference type="GO" id="GO:0005737">
    <property type="term" value="C:cytoplasm"/>
    <property type="evidence" value="ECO:0007669"/>
    <property type="project" value="InterPro"/>
</dbReference>
<dbReference type="KEGG" id="salm:D0Y50_11120"/>
<dbReference type="CDD" id="cd03354">
    <property type="entry name" value="LbH_SAT"/>
    <property type="match status" value="1"/>
</dbReference>
<dbReference type="EMBL" id="CP031769">
    <property type="protein sequence ID" value="AXR06859.1"/>
    <property type="molecule type" value="Genomic_DNA"/>
</dbReference>
<evidence type="ECO:0000256" key="1">
    <source>
        <dbReference type="ARBA" id="ARBA00007274"/>
    </source>
</evidence>
<evidence type="ECO:0000256" key="5">
    <source>
        <dbReference type="PIRNR" id="PIRNR000441"/>
    </source>
</evidence>
<dbReference type="EC" id="2.3.1.30" evidence="5"/>
<gene>
    <name evidence="6" type="ORF">D0Y50_11120</name>
</gene>
<dbReference type="PROSITE" id="PS00101">
    <property type="entry name" value="HEXAPEP_TRANSFERASES"/>
    <property type="match status" value="1"/>
</dbReference>
<dbReference type="GO" id="GO:0009001">
    <property type="term" value="F:serine O-acetyltransferase activity"/>
    <property type="evidence" value="ECO:0007669"/>
    <property type="project" value="UniProtKB-EC"/>
</dbReference>
<dbReference type="InterPro" id="IPR001451">
    <property type="entry name" value="Hexapep"/>
</dbReference>
<dbReference type="OrthoDB" id="9815592at2"/>
<dbReference type="InterPro" id="IPR005881">
    <property type="entry name" value="Ser_O-AcTrfase"/>
</dbReference>
<name>A0A346NMV2_9ALTE</name>
<evidence type="ECO:0000313" key="7">
    <source>
        <dbReference type="Proteomes" id="UP000262073"/>
    </source>
</evidence>
<evidence type="ECO:0000256" key="3">
    <source>
        <dbReference type="ARBA" id="ARBA00022737"/>
    </source>
</evidence>
<dbReference type="Proteomes" id="UP000262073">
    <property type="component" value="Chromosome"/>
</dbReference>
<keyword evidence="4 5" id="KW-0012">Acyltransferase</keyword>
<sequence length="179" mass="19825">MWELIFSDVYRWEGNKRITSLFKCFLKYKGFRFAIFLRFASSTANVPVINIISKLLYALAKIIYTTDINFRCSMGPGFRIHHVFCTTWGPGVKIGANFTALHNVTIAGVNDKYPQIGDNVYIGTGSCILGDVKIGNNVTVGAHTLVNKDVPDNAVVVGSPFRIISYKGSSNMIKNPLPL</sequence>
<reference evidence="6 7" key="1">
    <citation type="submission" date="2018-08" db="EMBL/GenBank/DDBJ databases">
        <title>Salinimonas sediminis sp. nov., a piezophilic bacterium isolated from a deep-sea sediment sample from the New Britain Trench.</title>
        <authorList>
            <person name="Cao J."/>
        </authorList>
    </citation>
    <scope>NUCLEOTIDE SEQUENCE [LARGE SCALE GENOMIC DNA]</scope>
    <source>
        <strain evidence="6 7">N102</strain>
    </source>
</reference>
<dbReference type="InterPro" id="IPR011004">
    <property type="entry name" value="Trimer_LpxA-like_sf"/>
</dbReference>
<proteinExistence type="inferred from homology"/>
<dbReference type="PANTHER" id="PTHR42811">
    <property type="entry name" value="SERINE ACETYLTRANSFERASE"/>
    <property type="match status" value="1"/>
</dbReference>
<dbReference type="PIRSF" id="PIRSF000441">
    <property type="entry name" value="CysE"/>
    <property type="match status" value="1"/>
</dbReference>
<dbReference type="RefSeq" id="WP_117317005.1">
    <property type="nucleotide sequence ID" value="NZ_CP031769.1"/>
</dbReference>